<dbReference type="InterPro" id="IPR045339">
    <property type="entry name" value="DUF6534"/>
</dbReference>
<keyword evidence="1" id="KW-0812">Transmembrane</keyword>
<evidence type="ECO:0000313" key="4">
    <source>
        <dbReference type="Proteomes" id="UP000799118"/>
    </source>
</evidence>
<accession>A0A6A4HJ94</accession>
<dbReference type="PANTHER" id="PTHR40465:SF1">
    <property type="entry name" value="DUF6534 DOMAIN-CONTAINING PROTEIN"/>
    <property type="match status" value="1"/>
</dbReference>
<feature type="transmembrane region" description="Helical" evidence="1">
    <location>
        <begin position="6"/>
        <end position="29"/>
    </location>
</feature>
<dbReference type="EMBL" id="ML769501">
    <property type="protein sequence ID" value="KAE9397174.1"/>
    <property type="molecule type" value="Genomic_DNA"/>
</dbReference>
<gene>
    <name evidence="3" type="ORF">BT96DRAFT_1020955</name>
</gene>
<keyword evidence="1" id="KW-0472">Membrane</keyword>
<keyword evidence="1" id="KW-1133">Transmembrane helix</keyword>
<reference evidence="3" key="1">
    <citation type="journal article" date="2019" name="Environ. Microbiol.">
        <title>Fungal ecological strategies reflected in gene transcription - a case study of two litter decomposers.</title>
        <authorList>
            <person name="Barbi F."/>
            <person name="Kohler A."/>
            <person name="Barry K."/>
            <person name="Baskaran P."/>
            <person name="Daum C."/>
            <person name="Fauchery L."/>
            <person name="Ihrmark K."/>
            <person name="Kuo A."/>
            <person name="LaButti K."/>
            <person name="Lipzen A."/>
            <person name="Morin E."/>
            <person name="Grigoriev I.V."/>
            <person name="Henrissat B."/>
            <person name="Lindahl B."/>
            <person name="Martin F."/>
        </authorList>
    </citation>
    <scope>NUCLEOTIDE SEQUENCE</scope>
    <source>
        <strain evidence="3">JB14</strain>
    </source>
</reference>
<dbReference type="Proteomes" id="UP000799118">
    <property type="component" value="Unassembled WGS sequence"/>
</dbReference>
<evidence type="ECO:0000259" key="2">
    <source>
        <dbReference type="Pfam" id="PF20152"/>
    </source>
</evidence>
<evidence type="ECO:0000313" key="3">
    <source>
        <dbReference type="EMBL" id="KAE9397174.1"/>
    </source>
</evidence>
<dbReference type="OrthoDB" id="3265526at2759"/>
<protein>
    <recommendedName>
        <fullName evidence="2">DUF6534 domain-containing protein</fullName>
    </recommendedName>
</protein>
<name>A0A6A4HJ94_9AGAR</name>
<keyword evidence="4" id="KW-1185">Reference proteome</keyword>
<feature type="transmembrane region" description="Helical" evidence="1">
    <location>
        <begin position="116"/>
        <end position="141"/>
    </location>
</feature>
<organism evidence="3 4">
    <name type="scientific">Gymnopus androsaceus JB14</name>
    <dbReference type="NCBI Taxonomy" id="1447944"/>
    <lineage>
        <taxon>Eukaryota</taxon>
        <taxon>Fungi</taxon>
        <taxon>Dikarya</taxon>
        <taxon>Basidiomycota</taxon>
        <taxon>Agaricomycotina</taxon>
        <taxon>Agaricomycetes</taxon>
        <taxon>Agaricomycetidae</taxon>
        <taxon>Agaricales</taxon>
        <taxon>Marasmiineae</taxon>
        <taxon>Omphalotaceae</taxon>
        <taxon>Gymnopus</taxon>
    </lineage>
</organism>
<feature type="domain" description="DUF6534" evidence="2">
    <location>
        <begin position="162"/>
        <end position="245"/>
    </location>
</feature>
<dbReference type="PANTHER" id="PTHR40465">
    <property type="entry name" value="CHROMOSOME 1, WHOLE GENOME SHOTGUN SEQUENCE"/>
    <property type="match status" value="1"/>
</dbReference>
<dbReference type="Pfam" id="PF20152">
    <property type="entry name" value="DUF6534"/>
    <property type="match status" value="1"/>
</dbReference>
<sequence length="258" mass="28368">MPELSLLIGPFVVGTYLNAILYGVLLVQANIYYSTCKGDKVWVRYLVLFLIIAETVNAITDFELTWQPLIAENGTSRALEVSPTGLRAEPVVTSTISTLVEIFMAWRIRKLISSNLLFGLITFLAISSLVGGVSSTILVSLMPDYSQFVKFQWAIMTWLISSAMADIVIAISLVVYLVKSKGNFKATDTVIDRIIRVTVQTGALTSIAAISDLLTFVLDSHSTLQFIWDLPMAKLYTISLLSSLQCTRTMASGCSTKM</sequence>
<dbReference type="AlphaFoldDB" id="A0A6A4HJ94"/>
<evidence type="ECO:0000256" key="1">
    <source>
        <dbReference type="SAM" id="Phobius"/>
    </source>
</evidence>
<feature type="transmembrane region" description="Helical" evidence="1">
    <location>
        <begin position="153"/>
        <end position="178"/>
    </location>
</feature>
<proteinExistence type="predicted"/>